<comment type="caution">
    <text evidence="1">The sequence shown here is derived from an EMBL/GenBank/DDBJ whole genome shotgun (WGS) entry which is preliminary data.</text>
</comment>
<keyword evidence="2" id="KW-1185">Reference proteome</keyword>
<dbReference type="Proteomes" id="UP000824469">
    <property type="component" value="Unassembled WGS sequence"/>
</dbReference>
<protein>
    <recommendedName>
        <fullName evidence="3">Ubiquitin-conjugating enzyme E2-binding protein</fullName>
    </recommendedName>
</protein>
<dbReference type="InterPro" id="IPR019193">
    <property type="entry name" value="UBQ-conj_enz_E2-bd_prot"/>
</dbReference>
<dbReference type="GO" id="GO:0043161">
    <property type="term" value="P:proteasome-mediated ubiquitin-dependent protein catabolic process"/>
    <property type="evidence" value="ECO:0007669"/>
    <property type="project" value="TreeGrafter"/>
</dbReference>
<dbReference type="GO" id="GO:0051865">
    <property type="term" value="P:protein autoubiquitination"/>
    <property type="evidence" value="ECO:0007669"/>
    <property type="project" value="TreeGrafter"/>
</dbReference>
<dbReference type="AlphaFoldDB" id="A0AA38GAS3"/>
<dbReference type="GO" id="GO:0061630">
    <property type="term" value="F:ubiquitin protein ligase activity"/>
    <property type="evidence" value="ECO:0007669"/>
    <property type="project" value="TreeGrafter"/>
</dbReference>
<dbReference type="GO" id="GO:0005829">
    <property type="term" value="C:cytosol"/>
    <property type="evidence" value="ECO:0007669"/>
    <property type="project" value="TreeGrafter"/>
</dbReference>
<evidence type="ECO:0008006" key="3">
    <source>
        <dbReference type="Google" id="ProtNLM"/>
    </source>
</evidence>
<dbReference type="GO" id="GO:0031624">
    <property type="term" value="F:ubiquitin conjugating enzyme binding"/>
    <property type="evidence" value="ECO:0007669"/>
    <property type="project" value="TreeGrafter"/>
</dbReference>
<dbReference type="GO" id="GO:0030332">
    <property type="term" value="F:cyclin binding"/>
    <property type="evidence" value="ECO:0007669"/>
    <property type="project" value="TreeGrafter"/>
</dbReference>
<dbReference type="GO" id="GO:0006513">
    <property type="term" value="P:protein monoubiquitination"/>
    <property type="evidence" value="ECO:0007669"/>
    <property type="project" value="TreeGrafter"/>
</dbReference>
<gene>
    <name evidence="1" type="ORF">KI387_021415</name>
</gene>
<organism evidence="1 2">
    <name type="scientific">Taxus chinensis</name>
    <name type="common">Chinese yew</name>
    <name type="synonym">Taxus wallichiana var. chinensis</name>
    <dbReference type="NCBI Taxonomy" id="29808"/>
    <lineage>
        <taxon>Eukaryota</taxon>
        <taxon>Viridiplantae</taxon>
        <taxon>Streptophyta</taxon>
        <taxon>Embryophyta</taxon>
        <taxon>Tracheophyta</taxon>
        <taxon>Spermatophyta</taxon>
        <taxon>Pinopsida</taxon>
        <taxon>Pinidae</taxon>
        <taxon>Conifers II</taxon>
        <taxon>Cupressales</taxon>
        <taxon>Taxaceae</taxon>
        <taxon>Taxus</taxon>
    </lineage>
</organism>
<dbReference type="GO" id="GO:0000151">
    <property type="term" value="C:ubiquitin ligase complex"/>
    <property type="evidence" value="ECO:0007669"/>
    <property type="project" value="TreeGrafter"/>
</dbReference>
<dbReference type="PANTHER" id="PTHR31531:SF2">
    <property type="entry name" value="E3 UBIQUITIN-PROTEIN LIGASE E3D"/>
    <property type="match status" value="1"/>
</dbReference>
<dbReference type="EMBL" id="JAHRHJ020000004">
    <property type="protein sequence ID" value="KAH9319646.1"/>
    <property type="molecule type" value="Genomic_DNA"/>
</dbReference>
<dbReference type="GO" id="GO:0000209">
    <property type="term" value="P:protein polyubiquitination"/>
    <property type="evidence" value="ECO:0007669"/>
    <property type="project" value="TreeGrafter"/>
</dbReference>
<name>A0AA38GAS3_TAXCH</name>
<sequence length="540" mass="59152">MTSISILRQWQYSWEALSHVRILRLYMMHPSLSPIADCLQLTVSLCPPDNAHFNGVSLLIQWVEGPSTIKTNGNGSSYSHSHSARVPVPPVVLDHSIPAQCKAMIDHIEVKLVLMLAVDHPLVGSLSSLLGSGDGGISEETQSPFSLDNDTRALAMEGGVHFYCKNCSTRLTREPLRFFKELPSIDWRDVADNWFGTCCCSFGGVSQSLVSNFEKFSSISKGTCFVGAASITIGMDELKRDAIIEHGMRIVPNNDEALQQSGKKNEIEINTLIHDIPVQCSLKDENLVQNLKHVSKEWECLSTENIVEKVGTLLDAGEYLLEKREKSRNNCIDVSDLTLEQGKTENSNLSDNQEAETMLHAEKNKVGIVASDFSNLSYKDKDLSVITVDPSFQSVNEHFPRFPTLGDPVLNCKDRCCTSNFISMKTSHDTCSATGTEISVDCCGGDDSDNASSEQNNLTSGSQQDNTNTFSFYLGNGFMMGPSGVSNTVEWVAVHCSSCLSLLGSYPDDKGKPVSANEIIQLFKCHVSTNEAVGGLHDVF</sequence>
<evidence type="ECO:0000313" key="2">
    <source>
        <dbReference type="Proteomes" id="UP000824469"/>
    </source>
</evidence>
<accession>A0AA38GAS3</accession>
<dbReference type="GO" id="GO:0005634">
    <property type="term" value="C:nucleus"/>
    <property type="evidence" value="ECO:0007669"/>
    <property type="project" value="TreeGrafter"/>
</dbReference>
<evidence type="ECO:0000313" key="1">
    <source>
        <dbReference type="EMBL" id="KAH9319646.1"/>
    </source>
</evidence>
<dbReference type="Pfam" id="PF09814">
    <property type="entry name" value="HECT_2"/>
    <property type="match status" value="1"/>
</dbReference>
<feature type="non-terminal residue" evidence="1">
    <location>
        <position position="540"/>
    </location>
</feature>
<dbReference type="PANTHER" id="PTHR31531">
    <property type="entry name" value="E3 UBIQUITIN-PROTEIN LIGASE E3D FAMILY MEMBER"/>
    <property type="match status" value="1"/>
</dbReference>
<proteinExistence type="predicted"/>
<reference evidence="1 2" key="1">
    <citation type="journal article" date="2021" name="Nat. Plants">
        <title>The Taxus genome provides insights into paclitaxel biosynthesis.</title>
        <authorList>
            <person name="Xiong X."/>
            <person name="Gou J."/>
            <person name="Liao Q."/>
            <person name="Li Y."/>
            <person name="Zhou Q."/>
            <person name="Bi G."/>
            <person name="Li C."/>
            <person name="Du R."/>
            <person name="Wang X."/>
            <person name="Sun T."/>
            <person name="Guo L."/>
            <person name="Liang H."/>
            <person name="Lu P."/>
            <person name="Wu Y."/>
            <person name="Zhang Z."/>
            <person name="Ro D.K."/>
            <person name="Shang Y."/>
            <person name="Huang S."/>
            <person name="Yan J."/>
        </authorList>
    </citation>
    <scope>NUCLEOTIDE SEQUENCE [LARGE SCALE GENOMIC DNA]</scope>
    <source>
        <strain evidence="1">Ta-2019</strain>
    </source>
</reference>